<evidence type="ECO:0008006" key="3">
    <source>
        <dbReference type="Google" id="ProtNLM"/>
    </source>
</evidence>
<protein>
    <recommendedName>
        <fullName evidence="3">AB hydrolase-1 domain-containing protein</fullName>
    </recommendedName>
</protein>
<dbReference type="Gene3D" id="3.40.50.1820">
    <property type="entry name" value="alpha/beta hydrolase"/>
    <property type="match status" value="1"/>
</dbReference>
<dbReference type="AlphaFoldDB" id="B9XP75"/>
<name>B9XP75_PEDPL</name>
<gene>
    <name evidence="1" type="ORF">Cflav_PD1265</name>
</gene>
<organism evidence="1 2">
    <name type="scientific">Pedosphaera parvula (strain Ellin514)</name>
    <dbReference type="NCBI Taxonomy" id="320771"/>
    <lineage>
        <taxon>Bacteria</taxon>
        <taxon>Pseudomonadati</taxon>
        <taxon>Verrucomicrobiota</taxon>
        <taxon>Pedosphaerae</taxon>
        <taxon>Pedosphaerales</taxon>
        <taxon>Pedosphaeraceae</taxon>
        <taxon>Pedosphaera</taxon>
    </lineage>
</organism>
<evidence type="ECO:0000313" key="1">
    <source>
        <dbReference type="EMBL" id="EEF58326.1"/>
    </source>
</evidence>
<reference evidence="1 2" key="1">
    <citation type="journal article" date="2011" name="J. Bacteriol.">
        <title>Genome sequence of 'Pedosphaera parvula' Ellin514, an aerobic Verrucomicrobial isolate from pasture soil.</title>
        <authorList>
            <person name="Kant R."/>
            <person name="van Passel M.W."/>
            <person name="Sangwan P."/>
            <person name="Palva A."/>
            <person name="Lucas S."/>
            <person name="Copeland A."/>
            <person name="Lapidus A."/>
            <person name="Glavina Del Rio T."/>
            <person name="Dalin E."/>
            <person name="Tice H."/>
            <person name="Bruce D."/>
            <person name="Goodwin L."/>
            <person name="Pitluck S."/>
            <person name="Chertkov O."/>
            <person name="Larimer F.W."/>
            <person name="Land M.L."/>
            <person name="Hauser L."/>
            <person name="Brettin T.S."/>
            <person name="Detter J.C."/>
            <person name="Han S."/>
            <person name="de Vos W.M."/>
            <person name="Janssen P.H."/>
            <person name="Smidt H."/>
        </authorList>
    </citation>
    <scope>NUCLEOTIDE SEQUENCE [LARGE SCALE GENOMIC DNA]</scope>
    <source>
        <strain evidence="1 2">Ellin514</strain>
    </source>
</reference>
<dbReference type="SUPFAM" id="SSF53474">
    <property type="entry name" value="alpha/beta-Hydrolases"/>
    <property type="match status" value="1"/>
</dbReference>
<keyword evidence="2" id="KW-1185">Reference proteome</keyword>
<dbReference type="RefSeq" id="WP_007417611.1">
    <property type="nucleotide sequence ID" value="NZ_ABOX02000045.1"/>
</dbReference>
<sequence length="272" mass="30983">MPEALQLRVHGDTSKPALIYLPGLHGDWTLVTAFRAALKERVCFVDITYPRSLTWNIDDYANNIEDELLKCGLTRGWLLGESFGSQITWPLMEKNLPANALHQTSLRKNSFKVEGIILAGGFVKHPWKWGPGLLCRIGEKTSMKGYGSELRFYSMYMNFRHRHSPEARASIQEFANRRTDLDRQAMRARLKLLDQYDPRPTARQTHVPVHYLAGLMDPLVPWVLVRRWLMRNCPGYRGGKTFWLADHNVLATAPKGSAETAIQWMSSTSATG</sequence>
<dbReference type="InterPro" id="IPR029058">
    <property type="entry name" value="AB_hydrolase_fold"/>
</dbReference>
<evidence type="ECO:0000313" key="2">
    <source>
        <dbReference type="Proteomes" id="UP000003688"/>
    </source>
</evidence>
<proteinExistence type="predicted"/>
<dbReference type="Proteomes" id="UP000003688">
    <property type="component" value="Unassembled WGS sequence"/>
</dbReference>
<dbReference type="EMBL" id="ABOX02000045">
    <property type="protein sequence ID" value="EEF58326.1"/>
    <property type="molecule type" value="Genomic_DNA"/>
</dbReference>
<dbReference type="OrthoDB" id="9799612at2"/>
<dbReference type="STRING" id="320771.Cflav_PD1265"/>
<comment type="caution">
    <text evidence="1">The sequence shown here is derived from an EMBL/GenBank/DDBJ whole genome shotgun (WGS) entry which is preliminary data.</text>
</comment>
<accession>B9XP75</accession>